<dbReference type="Gene3D" id="1.25.40.10">
    <property type="entry name" value="Tetratricopeptide repeat domain"/>
    <property type="match status" value="2"/>
</dbReference>
<evidence type="ECO:0000256" key="1">
    <source>
        <dbReference type="SAM" id="MobiDB-lite"/>
    </source>
</evidence>
<sequence length="860" mass="96214">MAVVGQSRAEAPGLAPGAASGAASGSHKAHSSTSSAGHSNEPGVIVILPPLPPEVPLPLRIFHNLPSSTTISSSTVQPQPCAIPHPQNDDFVRRPDLVEQLDTLLPPTAEFNSAALWGLGGSGKSQLALDYAYRRRQDPECSIFWVHADNETTFVRDYQIIARELGIELGYFGNIEDVLLAVRDRIEALPSWVLILDSADQLSVYGVGPVAKAHSLFNYIPRGRGGTLLWTSRDGNVVGTLVNPYRGIEVKGMTLNEAVRLLELTSHKSIHSAEHSAATVLVDNLQRLPLAISQVGAYIQRRQRSISRVVFKLSNESSRWRILKEPEARRQFPRPGVLSGVLQTWNVSMRRLRSESEVAYRILHILAFTDGQRIRFGIIAAAGIDFSQDDVADALQRLVDFSFLRPLDTDGNCYEMHILVQEAIRYGLRQGHDRQDELYFSNMALQTIISLFPDPFGDSWFECENYLTHAMCVSEWAELCQKEVEVSDLLQDVSSYLICSCRWKEAELVLTRAYTLRSRLLGGMHAKTLDSMERLAGVYYEQGIYGKAEEVEAKVFDLRQRILGETHPDTLWTRGRLATIYDVLGQHDKARDIGLAVFKTRQNMLGDRHPDTIWALSQLGNTYHQMAQYGEAEEIELRVLKLRQEVLGEKHPSTIWTMAKLGMIYDQQNQHAKAEGMQVRALKLGQEVLGESHPHTLTALSELGLTYIHQGRVKEAEKLLSEVLERRRNVLGDHHPDTIITMRRMVAIYHHTERFEEAEKMEDEISSLQGETLAGTSSQSDPKADIASIFLMSGGPRGDTDTPPPLVDLKPKPSIRGRQAAQHPSPHAHTVAASLKPKPSMWKQFICLGRQLSFKKRKQS</sequence>
<dbReference type="PANTHER" id="PTHR46082">
    <property type="entry name" value="ATP/GTP-BINDING PROTEIN-RELATED"/>
    <property type="match status" value="1"/>
</dbReference>
<reference evidence="2 3" key="2">
    <citation type="submission" date="2021-10" db="EMBL/GenBank/DDBJ databases">
        <authorList>
            <person name="Piombo E."/>
        </authorList>
    </citation>
    <scope>NUCLEOTIDE SEQUENCE [LARGE SCALE GENOMIC DNA]</scope>
</reference>
<dbReference type="SUPFAM" id="SSF52540">
    <property type="entry name" value="P-loop containing nucleoside triphosphate hydrolases"/>
    <property type="match status" value="1"/>
</dbReference>
<dbReference type="AlphaFoldDB" id="A0A9N9YVH6"/>
<feature type="region of interest" description="Disordered" evidence="1">
    <location>
        <begin position="1"/>
        <end position="41"/>
    </location>
</feature>
<comment type="caution">
    <text evidence="2">The sequence shown here is derived from an EMBL/GenBank/DDBJ whole genome shotgun (WGS) entry which is preliminary data.</text>
</comment>
<evidence type="ECO:0000313" key="3">
    <source>
        <dbReference type="Proteomes" id="UP000775872"/>
    </source>
</evidence>
<dbReference type="Proteomes" id="UP000775872">
    <property type="component" value="Unassembled WGS sequence"/>
</dbReference>
<dbReference type="SMART" id="SM00028">
    <property type="entry name" value="TPR"/>
    <property type="match status" value="4"/>
</dbReference>
<feature type="compositionally biased region" description="Low complexity" evidence="1">
    <location>
        <begin position="11"/>
        <end position="41"/>
    </location>
</feature>
<dbReference type="InterPro" id="IPR011990">
    <property type="entry name" value="TPR-like_helical_dom_sf"/>
</dbReference>
<proteinExistence type="predicted"/>
<name>A0A9N9YVH6_9HYPO</name>
<dbReference type="InterPro" id="IPR053137">
    <property type="entry name" value="NLR-like"/>
</dbReference>
<accession>A0A9N9YVH6</accession>
<protein>
    <recommendedName>
        <fullName evidence="4">Kinesin light chain</fullName>
    </recommendedName>
</protein>
<dbReference type="Pfam" id="PF13374">
    <property type="entry name" value="TPR_10"/>
    <property type="match status" value="1"/>
</dbReference>
<feature type="region of interest" description="Disordered" evidence="1">
    <location>
        <begin position="759"/>
        <end position="832"/>
    </location>
</feature>
<dbReference type="OrthoDB" id="5986190at2759"/>
<gene>
    <name evidence="2" type="ORF">CSOL1703_00003385</name>
</gene>
<evidence type="ECO:0000313" key="2">
    <source>
        <dbReference type="EMBL" id="CAH0038880.1"/>
    </source>
</evidence>
<keyword evidence="3" id="KW-1185">Reference proteome</keyword>
<dbReference type="Gene3D" id="3.40.50.300">
    <property type="entry name" value="P-loop containing nucleotide triphosphate hydrolases"/>
    <property type="match status" value="1"/>
</dbReference>
<reference evidence="3" key="1">
    <citation type="submission" date="2019-06" db="EMBL/GenBank/DDBJ databases">
        <authorList>
            <person name="Broberg M."/>
        </authorList>
    </citation>
    <scope>NUCLEOTIDE SEQUENCE [LARGE SCALE GENOMIC DNA]</scope>
</reference>
<evidence type="ECO:0008006" key="4">
    <source>
        <dbReference type="Google" id="ProtNLM"/>
    </source>
</evidence>
<organism evidence="2 3">
    <name type="scientific">Clonostachys solani</name>
    <dbReference type="NCBI Taxonomy" id="160281"/>
    <lineage>
        <taxon>Eukaryota</taxon>
        <taxon>Fungi</taxon>
        <taxon>Dikarya</taxon>
        <taxon>Ascomycota</taxon>
        <taxon>Pezizomycotina</taxon>
        <taxon>Sordariomycetes</taxon>
        <taxon>Hypocreomycetidae</taxon>
        <taxon>Hypocreales</taxon>
        <taxon>Bionectriaceae</taxon>
        <taxon>Clonostachys</taxon>
    </lineage>
</organism>
<dbReference type="SUPFAM" id="SSF48452">
    <property type="entry name" value="TPR-like"/>
    <property type="match status" value="2"/>
</dbReference>
<dbReference type="EMBL" id="CABFOC020000002">
    <property type="protein sequence ID" value="CAH0038880.1"/>
    <property type="molecule type" value="Genomic_DNA"/>
</dbReference>
<dbReference type="InterPro" id="IPR019734">
    <property type="entry name" value="TPR_rpt"/>
</dbReference>
<feature type="compositionally biased region" description="Polar residues" evidence="1">
    <location>
        <begin position="766"/>
        <end position="781"/>
    </location>
</feature>
<dbReference type="Pfam" id="PF13424">
    <property type="entry name" value="TPR_12"/>
    <property type="match status" value="2"/>
</dbReference>
<dbReference type="PANTHER" id="PTHR46082:SF6">
    <property type="entry name" value="AAA+ ATPASE DOMAIN-CONTAINING PROTEIN-RELATED"/>
    <property type="match status" value="1"/>
</dbReference>
<dbReference type="InterPro" id="IPR027417">
    <property type="entry name" value="P-loop_NTPase"/>
</dbReference>